<dbReference type="AlphaFoldDB" id="A0A7C5AM17"/>
<evidence type="ECO:0000313" key="1">
    <source>
        <dbReference type="EMBL" id="HGZ11493.1"/>
    </source>
</evidence>
<comment type="caution">
    <text evidence="1">The sequence shown here is derived from an EMBL/GenBank/DDBJ whole genome shotgun (WGS) entry which is preliminary data.</text>
</comment>
<accession>A0A7C5AM17</accession>
<sequence length="162" mass="18193">MKEENKTSNAKGAMRVRRRLNPRAIFAPAPRLGVHGLYIDPVKVDRRTRIAQLRKGLKAALLERFPAPAPAAAQLLADRASVKILRIAAFESFILAGNSPSESTNRDYLSLCESVRRDLAMLWQMARDGVGEKVLDLREYLEILRRAEKAQVIEIKGEDVDD</sequence>
<proteinExistence type="predicted"/>
<gene>
    <name evidence="1" type="ORF">ENW48_04695</name>
</gene>
<protein>
    <submittedName>
        <fullName evidence="1">Uncharacterized protein</fullName>
    </submittedName>
</protein>
<name>A0A7C5AM17_9BACT</name>
<reference evidence="1" key="1">
    <citation type="journal article" date="2020" name="mSystems">
        <title>Genome- and Community-Level Interaction Insights into Carbon Utilization and Element Cycling Functions of Hydrothermarchaeota in Hydrothermal Sediment.</title>
        <authorList>
            <person name="Zhou Z."/>
            <person name="Liu Y."/>
            <person name="Xu W."/>
            <person name="Pan J."/>
            <person name="Luo Z.H."/>
            <person name="Li M."/>
        </authorList>
    </citation>
    <scope>NUCLEOTIDE SEQUENCE [LARGE SCALE GENOMIC DNA]</scope>
    <source>
        <strain evidence="1">SpSt-853</strain>
    </source>
</reference>
<organism evidence="1">
    <name type="scientific">Desulfobacca acetoxidans</name>
    <dbReference type="NCBI Taxonomy" id="60893"/>
    <lineage>
        <taxon>Bacteria</taxon>
        <taxon>Pseudomonadati</taxon>
        <taxon>Thermodesulfobacteriota</taxon>
        <taxon>Desulfobaccia</taxon>
        <taxon>Desulfobaccales</taxon>
        <taxon>Desulfobaccaceae</taxon>
        <taxon>Desulfobacca</taxon>
    </lineage>
</organism>
<dbReference type="EMBL" id="DTKJ01000035">
    <property type="protein sequence ID" value="HGZ11493.1"/>
    <property type="molecule type" value="Genomic_DNA"/>
</dbReference>